<feature type="compositionally biased region" description="Low complexity" evidence="1">
    <location>
        <begin position="588"/>
        <end position="599"/>
    </location>
</feature>
<feature type="region of interest" description="Disordered" evidence="1">
    <location>
        <begin position="1249"/>
        <end position="1274"/>
    </location>
</feature>
<feature type="compositionally biased region" description="Polar residues" evidence="1">
    <location>
        <begin position="82"/>
        <end position="101"/>
    </location>
</feature>
<feature type="compositionally biased region" description="Polar residues" evidence="1">
    <location>
        <begin position="1"/>
        <end position="10"/>
    </location>
</feature>
<feature type="compositionally biased region" description="Polar residues" evidence="1">
    <location>
        <begin position="465"/>
        <end position="481"/>
    </location>
</feature>
<feature type="compositionally biased region" description="Polar residues" evidence="1">
    <location>
        <begin position="860"/>
        <end position="874"/>
    </location>
</feature>
<feature type="region of interest" description="Disordered" evidence="1">
    <location>
        <begin position="338"/>
        <end position="517"/>
    </location>
</feature>
<keyword evidence="3" id="KW-1185">Reference proteome</keyword>
<dbReference type="STRING" id="2025994.A0A2T3AG90"/>
<feature type="region of interest" description="Disordered" evidence="1">
    <location>
        <begin position="1393"/>
        <end position="1426"/>
    </location>
</feature>
<feature type="compositionally biased region" description="Low complexity" evidence="1">
    <location>
        <begin position="1393"/>
        <end position="1417"/>
    </location>
</feature>
<dbReference type="EMBL" id="KZ678394">
    <property type="protein sequence ID" value="PSR97142.1"/>
    <property type="molecule type" value="Genomic_DNA"/>
</dbReference>
<feature type="region of interest" description="Disordered" evidence="1">
    <location>
        <begin position="585"/>
        <end position="644"/>
    </location>
</feature>
<feature type="compositionally biased region" description="Polar residues" evidence="1">
    <location>
        <begin position="600"/>
        <end position="612"/>
    </location>
</feature>
<feature type="region of interest" description="Disordered" evidence="1">
    <location>
        <begin position="1"/>
        <end position="152"/>
    </location>
</feature>
<evidence type="ECO:0008006" key="4">
    <source>
        <dbReference type="Google" id="ProtNLM"/>
    </source>
</evidence>
<proteinExistence type="predicted"/>
<feature type="compositionally biased region" description="Polar residues" evidence="1">
    <location>
        <begin position="414"/>
        <end position="438"/>
    </location>
</feature>
<sequence length="1508" mass="163735">MEPATTSLTPLSRRARKAAESVHLAVADQQAPQITSKIPQTSSRRAPVQPQSYAWKQPSLQAPRPTNATTRDVAGKAATPPITASANPSTRPQDSARQARNQLRRKQPTVTEQAAGRTFHARSSSLRTGSLSSSGPSSASNSLDVSRDGSIDRGLAESPVSIQVAHQVELPTTNAQHVTIYPELDRYRDFQPQVTISKPHFEVPYPLMTDLPPPTPLFSNTTPTSMSSVSPGFTAPIKRSISRPRQVSPLETRPPVTRRRAGSSTYDVNEPCTDRDGLAAVRESSNSSSSGSTIRAAVFSSQQLNKQIPRNTLVSPPRKLVEQYRSRDQDAEIVSARTIPGPSQPIPAASPVSPPDAVPRSSWETTNTPLSRVTPPIRPSREGTLDLHSQVGLPTPVVHSNLSSTSLAERRRSGQNLQPSLIRTQAPSQPGHSRNASVTRIGREPTPAPTAPASVSDSHLAKQVSRGTARTPSPSVASTFKTRFPLFSRRSKTNAPIEKEKQPRKGPAAGTGHEGYGRLGQIRRRSSNLTGTLRAMPGTMSSQESLASTLPSDPFLAERMSPVVIAGGEIIHNRNMSSDFGRSDSNLSMGMSQSSMPGSKNNSEISLTSHGTRNGLGPSAMPREASITPSQARHRRLISDSSDSDVLTMKPTLAARRSMQRLKTSDLADARVPKPLTLPRATVTPSITSYDTTILSDGSTFKPRPLMALANTDISAPKKLVKKAKAPRKWNIFGRSSESNSSKKKQVEASEVSASVKVVAKEPMAFYTMLDPSEQNEGAFADVEDVLREAQVSRPSSPAPDPVPEPRTSNEEGRPAVSLIQQEEPRLRKNIVQPEPPKTLQAPRRIATSNLPRNHPEPASQPSRIRPSITTSKPPSVRPSRLPQVGRIPKVTGRFEPPPPSPRSFSRPFNRNSLQLQSPVDAQKPTEEPAVQEPRPVEPVRAVEVSVPAVPQVLTTHEEVAPAHEVVESVPDEPVISQKEFMVFPPRKSSGATSTTDSSCSGKLSYSEATAVIPEPNAPLADDEVWDEYNDLLGEDVSRGHPSTSSSLGVPFHLEVWGRRLGKASGQPMETPIINGNMGAQMNAHVDAIESECETEFEFEPDEEAQQEEEAAAQTASSAYSSGITAKINEVIEAVEAPRQAVPESLLSKRESVPSMLSLRNSQASSSTQSSDDNSTTAQVNLRVGSMTVSKWLTFGHVLFSPVRDELMPVDGSLKRHSILVIDGLGNDDWSFYAAETYPAATFFNLSPRAPLPSPDSDSRSSFPSSPPNHHQIQYKSHVQKLPFGPQSFACVVFRFPAAAPEMHYRNIINEARRVLKPGGFIELSILDVDMNNMGNHTRRAIRKLKERTHIRAPDMHLGSSSDLILRLLGRKGFSDIKTCRVGVPLATTPAASLANKADTSSSSSSRAGSSAPTQQTSRKRTKRETRSLVEMMESKGPQADEGITKMVGKVGRWWYERCYESVAPEGRGKSMWADQALLAECEEWQTSLKLMVCHARVPDGKSRIASI</sequence>
<reference evidence="2 3" key="1">
    <citation type="journal article" date="2018" name="Mycol. Prog.">
        <title>Coniella lustricola, a new species from submerged detritus.</title>
        <authorList>
            <person name="Raudabaugh D.B."/>
            <person name="Iturriaga T."/>
            <person name="Carver A."/>
            <person name="Mondo S."/>
            <person name="Pangilinan J."/>
            <person name="Lipzen A."/>
            <person name="He G."/>
            <person name="Amirebrahimi M."/>
            <person name="Grigoriev I.V."/>
            <person name="Miller A.N."/>
        </authorList>
    </citation>
    <scope>NUCLEOTIDE SEQUENCE [LARGE SCALE GENOMIC DNA]</scope>
    <source>
        <strain evidence="2 3">B22-T-1</strain>
    </source>
</reference>
<feature type="compositionally biased region" description="Polar residues" evidence="1">
    <location>
        <begin position="398"/>
        <end position="407"/>
    </location>
</feature>
<feature type="compositionally biased region" description="Polar residues" evidence="1">
    <location>
        <begin position="222"/>
        <end position="231"/>
    </location>
</feature>
<organism evidence="2 3">
    <name type="scientific">Coniella lustricola</name>
    <dbReference type="NCBI Taxonomy" id="2025994"/>
    <lineage>
        <taxon>Eukaryota</taxon>
        <taxon>Fungi</taxon>
        <taxon>Dikarya</taxon>
        <taxon>Ascomycota</taxon>
        <taxon>Pezizomycotina</taxon>
        <taxon>Sordariomycetes</taxon>
        <taxon>Sordariomycetidae</taxon>
        <taxon>Diaporthales</taxon>
        <taxon>Schizoparmaceae</taxon>
        <taxon>Coniella</taxon>
    </lineage>
</organism>
<feature type="region of interest" description="Disordered" evidence="1">
    <location>
        <begin position="222"/>
        <end position="275"/>
    </location>
</feature>
<evidence type="ECO:0000256" key="1">
    <source>
        <dbReference type="SAM" id="MobiDB-lite"/>
    </source>
</evidence>
<dbReference type="CDD" id="cd02440">
    <property type="entry name" value="AdoMet_MTases"/>
    <property type="match status" value="1"/>
</dbReference>
<name>A0A2T3AG90_9PEZI</name>
<dbReference type="InParanoid" id="A0A2T3AG90"/>
<dbReference type="Gene3D" id="3.40.50.150">
    <property type="entry name" value="Vaccinia Virus protein VP39"/>
    <property type="match status" value="1"/>
</dbReference>
<dbReference type="PANTHER" id="PTHR24216">
    <property type="entry name" value="PAXILLIN-RELATED"/>
    <property type="match status" value="1"/>
</dbReference>
<feature type="compositionally biased region" description="Low complexity" evidence="1">
    <location>
        <begin position="1161"/>
        <end position="1178"/>
    </location>
</feature>
<protein>
    <recommendedName>
        <fullName evidence="4">Methyltransferase type 11 domain-containing protein</fullName>
    </recommendedName>
</protein>
<feature type="region of interest" description="Disordered" evidence="1">
    <location>
        <begin position="790"/>
        <end position="910"/>
    </location>
</feature>
<feature type="region of interest" description="Disordered" evidence="1">
    <location>
        <begin position="1157"/>
        <end position="1178"/>
    </location>
</feature>
<feature type="compositionally biased region" description="Low complexity" evidence="1">
    <location>
        <begin position="121"/>
        <end position="142"/>
    </location>
</feature>
<dbReference type="OrthoDB" id="5382952at2759"/>
<accession>A0A2T3AG90</accession>
<evidence type="ECO:0000313" key="2">
    <source>
        <dbReference type="EMBL" id="PSR97142.1"/>
    </source>
</evidence>
<gene>
    <name evidence="2" type="ORF">BD289DRAFT_362898</name>
</gene>
<feature type="compositionally biased region" description="Polar residues" evidence="1">
    <location>
        <begin position="30"/>
        <end position="70"/>
    </location>
</feature>
<evidence type="ECO:0000313" key="3">
    <source>
        <dbReference type="Proteomes" id="UP000241462"/>
    </source>
</evidence>
<dbReference type="Proteomes" id="UP000241462">
    <property type="component" value="Unassembled WGS sequence"/>
</dbReference>
<dbReference type="InterPro" id="IPR029063">
    <property type="entry name" value="SAM-dependent_MTases_sf"/>
</dbReference>
<dbReference type="PANTHER" id="PTHR24216:SF8">
    <property type="entry name" value="PAXILLIN, ISOFORM F"/>
    <property type="match status" value="1"/>
</dbReference>
<feature type="region of interest" description="Disordered" evidence="1">
    <location>
        <begin position="732"/>
        <end position="752"/>
    </location>
</feature>
<dbReference type="SUPFAM" id="SSF53335">
    <property type="entry name" value="S-adenosyl-L-methionine-dependent methyltransferases"/>
    <property type="match status" value="1"/>
</dbReference>